<protein>
    <submittedName>
        <fullName evidence="1">Uncharacterized protein</fullName>
    </submittedName>
</protein>
<dbReference type="OrthoDB" id="10064970at2759"/>
<keyword evidence="2" id="KW-1185">Reference proteome</keyword>
<proteinExistence type="predicted"/>
<evidence type="ECO:0000313" key="2">
    <source>
        <dbReference type="Proteomes" id="UP000499080"/>
    </source>
</evidence>
<accession>A0A4Y2LTQ4</accession>
<evidence type="ECO:0000313" key="1">
    <source>
        <dbReference type="EMBL" id="GBN16757.1"/>
    </source>
</evidence>
<dbReference type="AlphaFoldDB" id="A0A4Y2LTQ4"/>
<gene>
    <name evidence="1" type="ORF">AVEN_256231_1</name>
</gene>
<comment type="caution">
    <text evidence="1">The sequence shown here is derived from an EMBL/GenBank/DDBJ whole genome shotgun (WGS) entry which is preliminary data.</text>
</comment>
<sequence length="119" mass="14171">MYINTGDNVPFKCSVSLLDSKENYAGENCLLPQVEVEKYYSVYYDDDKWYIGRIPDFEDTTRTCKNKFLQETDYGFRWPSLEDVQMVERKFILSGPIELSGNLPFHIKYERRKEIIYLV</sequence>
<organism evidence="1 2">
    <name type="scientific">Araneus ventricosus</name>
    <name type="common">Orbweaver spider</name>
    <name type="synonym">Epeira ventricosa</name>
    <dbReference type="NCBI Taxonomy" id="182803"/>
    <lineage>
        <taxon>Eukaryota</taxon>
        <taxon>Metazoa</taxon>
        <taxon>Ecdysozoa</taxon>
        <taxon>Arthropoda</taxon>
        <taxon>Chelicerata</taxon>
        <taxon>Arachnida</taxon>
        <taxon>Araneae</taxon>
        <taxon>Araneomorphae</taxon>
        <taxon>Entelegynae</taxon>
        <taxon>Araneoidea</taxon>
        <taxon>Araneidae</taxon>
        <taxon>Araneus</taxon>
    </lineage>
</organism>
<dbReference type="Proteomes" id="UP000499080">
    <property type="component" value="Unassembled WGS sequence"/>
</dbReference>
<name>A0A4Y2LTQ4_ARAVE</name>
<dbReference type="EMBL" id="BGPR01006179">
    <property type="protein sequence ID" value="GBN16757.1"/>
    <property type="molecule type" value="Genomic_DNA"/>
</dbReference>
<reference evidence="1 2" key="1">
    <citation type="journal article" date="2019" name="Sci. Rep.">
        <title>Orb-weaving spider Araneus ventricosus genome elucidates the spidroin gene catalogue.</title>
        <authorList>
            <person name="Kono N."/>
            <person name="Nakamura H."/>
            <person name="Ohtoshi R."/>
            <person name="Moran D.A.P."/>
            <person name="Shinohara A."/>
            <person name="Yoshida Y."/>
            <person name="Fujiwara M."/>
            <person name="Mori M."/>
            <person name="Tomita M."/>
            <person name="Arakawa K."/>
        </authorList>
    </citation>
    <scope>NUCLEOTIDE SEQUENCE [LARGE SCALE GENOMIC DNA]</scope>
</reference>